<keyword evidence="4" id="KW-0539">Nucleus</keyword>
<organism evidence="7 8">
    <name type="scientific">Ceratopteris richardii</name>
    <name type="common">Triangle waterfern</name>
    <dbReference type="NCBI Taxonomy" id="49495"/>
    <lineage>
        <taxon>Eukaryota</taxon>
        <taxon>Viridiplantae</taxon>
        <taxon>Streptophyta</taxon>
        <taxon>Embryophyta</taxon>
        <taxon>Tracheophyta</taxon>
        <taxon>Polypodiopsida</taxon>
        <taxon>Polypodiidae</taxon>
        <taxon>Polypodiales</taxon>
        <taxon>Pteridineae</taxon>
        <taxon>Pteridaceae</taxon>
        <taxon>Parkerioideae</taxon>
        <taxon>Ceratopteris</taxon>
    </lineage>
</organism>
<evidence type="ECO:0000256" key="1">
    <source>
        <dbReference type="ARBA" id="ARBA00004123"/>
    </source>
</evidence>
<keyword evidence="8" id="KW-1185">Reference proteome</keyword>
<dbReference type="GO" id="GO:0030688">
    <property type="term" value="C:preribosome, small subunit precursor"/>
    <property type="evidence" value="ECO:0007669"/>
    <property type="project" value="InterPro"/>
</dbReference>
<dbReference type="PANTHER" id="PTHR13026">
    <property type="entry name" value="NNP-1 PROTEIN NOVEL NUCLEAR PROTEIN 1 NOP52"/>
    <property type="match status" value="1"/>
</dbReference>
<dbReference type="GO" id="GO:0006364">
    <property type="term" value="P:rRNA processing"/>
    <property type="evidence" value="ECO:0007669"/>
    <property type="project" value="UniProtKB-KW"/>
</dbReference>
<comment type="caution">
    <text evidence="7">The sequence shown here is derived from an EMBL/GenBank/DDBJ whole genome shotgun (WGS) entry which is preliminary data.</text>
</comment>
<keyword evidence="6" id="KW-0472">Membrane</keyword>
<dbReference type="OrthoDB" id="2019504at2759"/>
<evidence type="ECO:0000256" key="2">
    <source>
        <dbReference type="ARBA" id="ARBA00006374"/>
    </source>
</evidence>
<evidence type="ECO:0000313" key="7">
    <source>
        <dbReference type="EMBL" id="KAH7291153.1"/>
    </source>
</evidence>
<sequence>MLVQTNVVMVYMYALCISIINRHIFAWRHLRDKGKSKLFAFTTQTSFCKYIECVLSRLILYQMAKISIDGQSQGEVVSNQARDEAENNLVSPDRKKREKAMSILSIWLTSQKEIKEEELAKIWKGLLYCLWHAEQELVHKDLVEKIAHITEQLDVEVCLLFFNVFLTTLRNEWQGIDIRIQGRFQLLLNQIISHIFGFLKKNHWNIDVVRKFMKALAERTFLAQDGAGGSEIAVSIARTFLHVLKPYLPINSGVFKVLLEPFWIALGKGCDDRLAEEINQRVFLMLFEHGNKFLSSDDELQDSNKEDSCFGDTALDLSFLIRIKSSALLAFASESNSAQLKAIGEKFTFLERMVTKSRVSSCAGSGDDANVARTESYAHINTEATDCSVRKFDTMLTSVSPALYAVTQTFCRRPKRNQKLTFSPQVVDNVYVKESLSSERTSTEEFPVHLENEQQNESGCTPLDARHRDLRDIKTERNPVNSDFVGINGSTPNNYAGDGDNDMLITSEGGIPLEDPVVSNLARRFESIAEQSPDCAFNVNPRILSPLAPSPINTGSRKRKSFGSPSAASALNSSSPFSAKENNSGFRGTIPGDGMFSSENVSVKKPKKVHFSLQHNIVWRPSTPLPPHDVRVPPAATPRGSALKKGLITGPVSVFGDVASVSPKKKKAPRKYVAAYVNNSPVVHKRSTKEVKTTRKSRLSPR</sequence>
<dbReference type="Proteomes" id="UP000825935">
    <property type="component" value="Chromosome 29"/>
</dbReference>
<keyword evidence="6" id="KW-1133">Transmembrane helix</keyword>
<feature type="region of interest" description="Disordered" evidence="5">
    <location>
        <begin position="546"/>
        <end position="591"/>
    </location>
</feature>
<comment type="subcellular location">
    <subcellularLocation>
        <location evidence="1">Nucleus</location>
    </subcellularLocation>
</comment>
<dbReference type="PANTHER" id="PTHR13026:SF0">
    <property type="entry name" value="RIBOSOMAL RNA PROCESSING 1B"/>
    <property type="match status" value="1"/>
</dbReference>
<keyword evidence="6" id="KW-0812">Transmembrane</keyword>
<protein>
    <submittedName>
        <fullName evidence="7">Uncharacterized protein</fullName>
    </submittedName>
</protein>
<feature type="transmembrane region" description="Helical" evidence="6">
    <location>
        <begin position="6"/>
        <end position="25"/>
    </location>
</feature>
<evidence type="ECO:0000256" key="5">
    <source>
        <dbReference type="SAM" id="MobiDB-lite"/>
    </source>
</evidence>
<comment type="similarity">
    <text evidence="2">Belongs to the RRP1 family.</text>
</comment>
<evidence type="ECO:0000256" key="3">
    <source>
        <dbReference type="ARBA" id="ARBA00022552"/>
    </source>
</evidence>
<dbReference type="EMBL" id="CM035434">
    <property type="protein sequence ID" value="KAH7291153.1"/>
    <property type="molecule type" value="Genomic_DNA"/>
</dbReference>
<dbReference type="AlphaFoldDB" id="A0A8T2R6I9"/>
<gene>
    <name evidence="7" type="ORF">KP509_29G002700</name>
</gene>
<dbReference type="InterPro" id="IPR010301">
    <property type="entry name" value="RRP1"/>
</dbReference>
<dbReference type="GO" id="GO:0005634">
    <property type="term" value="C:nucleus"/>
    <property type="evidence" value="ECO:0007669"/>
    <property type="project" value="UniProtKB-SubCell"/>
</dbReference>
<accession>A0A8T2R6I9</accession>
<evidence type="ECO:0000256" key="6">
    <source>
        <dbReference type="SAM" id="Phobius"/>
    </source>
</evidence>
<dbReference type="Pfam" id="PF05997">
    <property type="entry name" value="Nop52"/>
    <property type="match status" value="1"/>
</dbReference>
<evidence type="ECO:0000313" key="8">
    <source>
        <dbReference type="Proteomes" id="UP000825935"/>
    </source>
</evidence>
<name>A0A8T2R6I9_CERRI</name>
<feature type="region of interest" description="Disordered" evidence="5">
    <location>
        <begin position="442"/>
        <end position="463"/>
    </location>
</feature>
<reference evidence="7" key="1">
    <citation type="submission" date="2021-08" db="EMBL/GenBank/DDBJ databases">
        <title>WGS assembly of Ceratopteris richardii.</title>
        <authorList>
            <person name="Marchant D.B."/>
            <person name="Chen G."/>
            <person name="Jenkins J."/>
            <person name="Shu S."/>
            <person name="Leebens-Mack J."/>
            <person name="Grimwood J."/>
            <person name="Schmutz J."/>
            <person name="Soltis P."/>
            <person name="Soltis D."/>
            <person name="Chen Z.-H."/>
        </authorList>
    </citation>
    <scope>NUCLEOTIDE SEQUENCE</scope>
    <source>
        <strain evidence="7">Whitten #5841</strain>
        <tissue evidence="7">Leaf</tissue>
    </source>
</reference>
<feature type="compositionally biased region" description="Basic and acidic residues" evidence="5">
    <location>
        <begin position="442"/>
        <end position="452"/>
    </location>
</feature>
<evidence type="ECO:0000256" key="4">
    <source>
        <dbReference type="ARBA" id="ARBA00023242"/>
    </source>
</evidence>
<proteinExistence type="inferred from homology"/>
<feature type="compositionally biased region" description="Low complexity" evidence="5">
    <location>
        <begin position="564"/>
        <end position="579"/>
    </location>
</feature>
<keyword evidence="3" id="KW-0698">rRNA processing</keyword>